<dbReference type="PANTHER" id="PTHR31623">
    <property type="entry name" value="F21J9.9"/>
    <property type="match status" value="1"/>
</dbReference>
<dbReference type="Pfam" id="PF02458">
    <property type="entry name" value="Transferase"/>
    <property type="match status" value="1"/>
</dbReference>
<dbReference type="GO" id="GO:0016746">
    <property type="term" value="F:acyltransferase activity"/>
    <property type="evidence" value="ECO:0007669"/>
    <property type="project" value="UniProtKB-KW"/>
</dbReference>
<evidence type="ECO:0000256" key="4">
    <source>
        <dbReference type="ARBA" id="ARBA00022679"/>
    </source>
</evidence>
<sequence>MCDTTKFNRKPLQHVEVLTKKLVKPSSPTPNHLQNYKLSSFDQLAPRSLVHLVYFYENNDSCKGNYDEAGVVQRHEILQISLAETLSHFRPLAGRISDDGRRSVDCQDQGALYIEAKVNCQLNQFLNQAYEDVELLADFIPDGGLNGDGALLRVQVTFFLCGGFALACSISHTVADGFTGCTFFDEWAKMCGYGKDNNNICDIKCLSFNLASTFPSRDLPAVPRPVLRPSAKVVSKLLLFDEFAIKSLKNKVIEATKSSTTIAALHDDIDASVEFRPSRLEVVTAFIWRGLIRAAQKRHGYLRASMTAISVNLRGKTALGIEDNSFGNLFVAVPIKFIPDETKMELHHFVQLIMTTLQEARTVYTKASSADEIFLMVQKFQDQVQKELGDKEVDTRLSTSLCRFPLYGADFGWGKPSWIIFGNVGGRPEMFCLLDTKCGTGVEVRVNLNEVEMPIFEFDPEIVSVTSLAAG</sequence>
<dbReference type="InterPro" id="IPR023213">
    <property type="entry name" value="CAT-like_dom_sf"/>
</dbReference>
<evidence type="ECO:0000313" key="7">
    <source>
        <dbReference type="RefSeq" id="XP_027121419.1"/>
    </source>
</evidence>
<protein>
    <submittedName>
        <fullName evidence="7">Epi-neemfruitin B synthase L1AT isoform X1</fullName>
    </submittedName>
</protein>
<keyword evidence="5" id="KW-0012">Acyltransferase</keyword>
<comment type="similarity">
    <text evidence="1">Belongs to the plant acyltransferase family.</text>
</comment>
<dbReference type="RefSeq" id="XP_027121419.1">
    <property type="nucleotide sequence ID" value="XM_027265618.2"/>
</dbReference>
<dbReference type="GO" id="GO:0009820">
    <property type="term" value="P:alkaloid metabolic process"/>
    <property type="evidence" value="ECO:0007669"/>
    <property type="project" value="UniProtKB-KW"/>
</dbReference>
<evidence type="ECO:0000313" key="6">
    <source>
        <dbReference type="Proteomes" id="UP001652660"/>
    </source>
</evidence>
<dbReference type="AlphaFoldDB" id="A0A6P6X1G4"/>
<accession>A0A6P6X1G4</accession>
<name>A0A6P6X1G4_COFAR</name>
<reference evidence="7" key="2">
    <citation type="submission" date="2025-08" db="UniProtKB">
        <authorList>
            <consortium name="RefSeq"/>
        </authorList>
    </citation>
    <scope>IDENTIFICATION</scope>
    <source>
        <tissue evidence="7">Leaves</tissue>
    </source>
</reference>
<evidence type="ECO:0000256" key="3">
    <source>
        <dbReference type="ARBA" id="ARBA00022589"/>
    </source>
</evidence>
<evidence type="ECO:0000256" key="2">
    <source>
        <dbReference type="ARBA" id="ARBA00011245"/>
    </source>
</evidence>
<evidence type="ECO:0000256" key="5">
    <source>
        <dbReference type="ARBA" id="ARBA00023315"/>
    </source>
</evidence>
<dbReference type="PANTHER" id="PTHR31623:SF83">
    <property type="entry name" value="ACETYL-COA-BENZYLALCOHOL ACETYLTRANSFERASE-LIKE"/>
    <property type="match status" value="1"/>
</dbReference>
<dbReference type="Proteomes" id="UP001652660">
    <property type="component" value="Chromosome 4c"/>
</dbReference>
<keyword evidence="4" id="KW-0808">Transferase</keyword>
<dbReference type="GeneID" id="113738422"/>
<proteinExistence type="inferred from homology"/>
<comment type="subunit">
    <text evidence="2">Monomer.</text>
</comment>
<evidence type="ECO:0000256" key="1">
    <source>
        <dbReference type="ARBA" id="ARBA00009861"/>
    </source>
</evidence>
<dbReference type="OrthoDB" id="444127at2759"/>
<reference evidence="6" key="1">
    <citation type="journal article" date="2025" name="Foods">
        <title>Unveiling the Microbial Signatures of Arabica Coffee Cherries: Insights into Ripeness Specific Diversity, Functional Traits, and Implications for Quality and Safety.</title>
        <authorList>
            <consortium name="RefSeq"/>
            <person name="Tenea G.N."/>
            <person name="Cifuentes V."/>
            <person name="Reyes P."/>
            <person name="Cevallos-Vallejos M."/>
        </authorList>
    </citation>
    <scope>NUCLEOTIDE SEQUENCE [LARGE SCALE GENOMIC DNA]</scope>
</reference>
<organism evidence="6 7">
    <name type="scientific">Coffea arabica</name>
    <name type="common">Arabian coffee</name>
    <dbReference type="NCBI Taxonomy" id="13443"/>
    <lineage>
        <taxon>Eukaryota</taxon>
        <taxon>Viridiplantae</taxon>
        <taxon>Streptophyta</taxon>
        <taxon>Embryophyta</taxon>
        <taxon>Tracheophyta</taxon>
        <taxon>Spermatophyta</taxon>
        <taxon>Magnoliopsida</taxon>
        <taxon>eudicotyledons</taxon>
        <taxon>Gunneridae</taxon>
        <taxon>Pentapetalae</taxon>
        <taxon>asterids</taxon>
        <taxon>lamiids</taxon>
        <taxon>Gentianales</taxon>
        <taxon>Rubiaceae</taxon>
        <taxon>Ixoroideae</taxon>
        <taxon>Gardenieae complex</taxon>
        <taxon>Bertiereae - Coffeeae clade</taxon>
        <taxon>Coffeeae</taxon>
        <taxon>Coffea</taxon>
    </lineage>
</organism>
<keyword evidence="3" id="KW-0017">Alkaloid metabolism</keyword>
<dbReference type="Gene3D" id="3.30.559.10">
    <property type="entry name" value="Chloramphenicol acetyltransferase-like domain"/>
    <property type="match status" value="2"/>
</dbReference>
<gene>
    <name evidence="7" type="primary">LOC113738422</name>
</gene>
<keyword evidence="6" id="KW-1185">Reference proteome</keyword>